<accession>A0A177HTT4</accession>
<feature type="domain" description="AB hydrolase-1" evidence="1">
    <location>
        <begin position="22"/>
        <end position="131"/>
    </location>
</feature>
<dbReference type="EMBL" id="LOHS01000067">
    <property type="protein sequence ID" value="OAH14283.1"/>
    <property type="molecule type" value="Genomic_DNA"/>
</dbReference>
<evidence type="ECO:0000313" key="2">
    <source>
        <dbReference type="EMBL" id="OAH14283.1"/>
    </source>
</evidence>
<dbReference type="Pfam" id="PF00561">
    <property type="entry name" value="Abhydrolase_1"/>
    <property type="match status" value="1"/>
</dbReference>
<dbReference type="OrthoDB" id="5431692at2"/>
<dbReference type="InterPro" id="IPR050266">
    <property type="entry name" value="AB_hydrolase_sf"/>
</dbReference>
<dbReference type="STRING" id="1716141.STSP_23440"/>
<keyword evidence="2" id="KW-0378">Hydrolase</keyword>
<evidence type="ECO:0000313" key="3">
    <source>
        <dbReference type="Proteomes" id="UP000077381"/>
    </source>
</evidence>
<reference evidence="2 3" key="1">
    <citation type="submission" date="2015-12" db="EMBL/GenBank/DDBJ databases">
        <title>Genome sequence of Streptomyces sp. G25.</title>
        <authorList>
            <person name="Poehlein A."/>
            <person name="Roettig A."/>
            <person name="Hiessl S."/>
            <person name="Hauschild P."/>
            <person name="Schauer J."/>
            <person name="Madkour M.H."/>
            <person name="Al-Ansari A.M."/>
            <person name="Almakishah N.H."/>
            <person name="Steinbuechel A."/>
            <person name="Daniel R."/>
        </authorList>
    </citation>
    <scope>NUCLEOTIDE SEQUENCE [LARGE SCALE GENOMIC DNA]</scope>
    <source>
        <strain evidence="3">G25(2015)</strain>
    </source>
</reference>
<dbReference type="PANTHER" id="PTHR43798:SF33">
    <property type="entry name" value="HYDROLASE, PUTATIVE (AFU_ORTHOLOGUE AFUA_2G14860)-RELATED"/>
    <property type="match status" value="1"/>
</dbReference>
<dbReference type="RefSeq" id="WP_067275646.1">
    <property type="nucleotide sequence ID" value="NZ_LOHS01000067.1"/>
</dbReference>
<name>A0A177HTT4_9ACTN</name>
<evidence type="ECO:0000259" key="1">
    <source>
        <dbReference type="Pfam" id="PF00561"/>
    </source>
</evidence>
<dbReference type="Proteomes" id="UP000077381">
    <property type="component" value="Unassembled WGS sequence"/>
</dbReference>
<dbReference type="PANTHER" id="PTHR43798">
    <property type="entry name" value="MONOACYLGLYCEROL LIPASE"/>
    <property type="match status" value="1"/>
</dbReference>
<dbReference type="InterPro" id="IPR029058">
    <property type="entry name" value="AB_hydrolase_fold"/>
</dbReference>
<dbReference type="PATRIC" id="fig|1716141.3.peg.2469"/>
<dbReference type="AlphaFoldDB" id="A0A177HTT4"/>
<organism evidence="2 3">
    <name type="scientific">Streptomyces jeddahensis</name>
    <dbReference type="NCBI Taxonomy" id="1716141"/>
    <lineage>
        <taxon>Bacteria</taxon>
        <taxon>Bacillati</taxon>
        <taxon>Actinomycetota</taxon>
        <taxon>Actinomycetes</taxon>
        <taxon>Kitasatosporales</taxon>
        <taxon>Streptomycetaceae</taxon>
        <taxon>Streptomyces</taxon>
    </lineage>
</organism>
<dbReference type="GO" id="GO:0016020">
    <property type="term" value="C:membrane"/>
    <property type="evidence" value="ECO:0007669"/>
    <property type="project" value="TreeGrafter"/>
</dbReference>
<dbReference type="EC" id="3.1.1.24" evidence="2"/>
<dbReference type="Gene3D" id="3.40.50.1820">
    <property type="entry name" value="alpha/beta hydrolase"/>
    <property type="match status" value="1"/>
</dbReference>
<dbReference type="SUPFAM" id="SSF53474">
    <property type="entry name" value="alpha/beta-Hydrolases"/>
    <property type="match status" value="1"/>
</dbReference>
<dbReference type="InterPro" id="IPR000073">
    <property type="entry name" value="AB_hydrolase_1"/>
</dbReference>
<comment type="caution">
    <text evidence="2">The sequence shown here is derived from an EMBL/GenBank/DDBJ whole genome shotgun (WGS) entry which is preliminary data.</text>
</comment>
<sequence length="263" mass="29132">MPFLRIDDLDLYYEETGPWDGPPLVLMHGGSGSLDDAEAGWAALIPDFAKRYRVLALEHRGHGRTRNPAGRLGYDLLAADLRAFITGLDLGSVHFAGVSDGGITALHLALDNPELLRSMVCVGTNFRVDEAIRAFLRNAEPEAIERQFPEWASSLADRHDSHNEPGYWRELMRQIVAMASTTPAFTEDDLARIAVPALFVAGEADPFANTDQMIAFKRHVPSAEWLIINNAWHTVQHTHADVVRPRILDFLARHDNPGATHSG</sequence>
<protein>
    <submittedName>
        <fullName evidence="2">3-oxoadipate enol-lactonase 2</fullName>
        <ecNumber evidence="2">3.1.1.24</ecNumber>
    </submittedName>
</protein>
<proteinExistence type="predicted"/>
<keyword evidence="3" id="KW-1185">Reference proteome</keyword>
<dbReference type="GO" id="GO:0047570">
    <property type="term" value="F:3-oxoadipate enol-lactonase activity"/>
    <property type="evidence" value="ECO:0007669"/>
    <property type="project" value="UniProtKB-EC"/>
</dbReference>
<gene>
    <name evidence="2" type="primary">catD_3</name>
    <name evidence="2" type="ORF">STSP_23440</name>
</gene>